<reference evidence="2" key="2">
    <citation type="submission" date="2016-06" db="UniProtKB">
        <authorList>
            <consortium name="WormBaseParasite"/>
        </authorList>
    </citation>
    <scope>IDENTIFICATION</scope>
</reference>
<protein>
    <submittedName>
        <fullName evidence="2">Phlebovirus_G2 domain-containing protein</fullName>
    </submittedName>
</protein>
<name>A0A183C5P0_GLOPA</name>
<dbReference type="WBParaSite" id="GPLIN_000818500">
    <property type="protein sequence ID" value="GPLIN_000818500"/>
    <property type="gene ID" value="GPLIN_000818500"/>
</dbReference>
<reference evidence="1" key="1">
    <citation type="submission" date="2014-05" db="EMBL/GenBank/DDBJ databases">
        <title>The genome and life-stage specific transcriptomes of Globodera pallida elucidate key aspects of plant parasitism by a cyst nematode.</title>
        <authorList>
            <person name="Cotton J.A."/>
            <person name="Lilley C.J."/>
            <person name="Jones L.M."/>
            <person name="Kikuchi T."/>
            <person name="Reid A.J."/>
            <person name="Thorpe P."/>
            <person name="Tsai I.J."/>
            <person name="Beasley H."/>
            <person name="Blok V."/>
            <person name="Cock P.J.A."/>
            <person name="Van den Akker S.E."/>
            <person name="Holroyd N."/>
            <person name="Hunt M."/>
            <person name="Mantelin S."/>
            <person name="Naghra H."/>
            <person name="Pain A."/>
            <person name="Palomares-Rius J.E."/>
            <person name="Zarowiecki M."/>
            <person name="Berriman M."/>
            <person name="Jones J.T."/>
            <person name="Urwin P.E."/>
        </authorList>
    </citation>
    <scope>NUCLEOTIDE SEQUENCE [LARGE SCALE GENOMIC DNA]</scope>
    <source>
        <strain evidence="1">Lindley</strain>
    </source>
</reference>
<evidence type="ECO:0000313" key="2">
    <source>
        <dbReference type="WBParaSite" id="GPLIN_000818500"/>
    </source>
</evidence>
<dbReference type="Proteomes" id="UP000050741">
    <property type="component" value="Unassembled WGS sequence"/>
</dbReference>
<organism evidence="1 2">
    <name type="scientific">Globodera pallida</name>
    <name type="common">Potato cyst nematode worm</name>
    <name type="synonym">Heterodera pallida</name>
    <dbReference type="NCBI Taxonomy" id="36090"/>
    <lineage>
        <taxon>Eukaryota</taxon>
        <taxon>Metazoa</taxon>
        <taxon>Ecdysozoa</taxon>
        <taxon>Nematoda</taxon>
        <taxon>Chromadorea</taxon>
        <taxon>Rhabditida</taxon>
        <taxon>Tylenchina</taxon>
        <taxon>Tylenchomorpha</taxon>
        <taxon>Tylenchoidea</taxon>
        <taxon>Heteroderidae</taxon>
        <taxon>Heteroderinae</taxon>
        <taxon>Globodera</taxon>
    </lineage>
</organism>
<sequence length="162" mass="18500">MKLTDDFSDLSRCQKVTCVLLAEEGNSVCCPKGYDIRCYNEWEEILELLRERFPKFKEDEDRKKTLFRIEANVQSMSEFIESKQKMLNQSLRCEPELDCASCHAQFECVTARWGATTSGCCPPGTKMACCVKFTTTTTPTTPTTTTTTAMTYLKIDFFLVTF</sequence>
<dbReference type="AlphaFoldDB" id="A0A183C5P0"/>
<evidence type="ECO:0000313" key="1">
    <source>
        <dbReference type="Proteomes" id="UP000050741"/>
    </source>
</evidence>
<proteinExistence type="predicted"/>
<accession>A0A183C5P0</accession>
<keyword evidence="1" id="KW-1185">Reference proteome</keyword>